<dbReference type="RefSeq" id="WP_072700785.1">
    <property type="nucleotide sequence ID" value="NZ_JAFBBL010000001.1"/>
</dbReference>
<evidence type="ECO:0000313" key="3">
    <source>
        <dbReference type="EMBL" id="SQI34583.1"/>
    </source>
</evidence>
<dbReference type="CDD" id="cd06974">
    <property type="entry name" value="TerD_like"/>
    <property type="match status" value="1"/>
</dbReference>
<proteinExistence type="inferred from homology"/>
<dbReference type="Gene3D" id="2.60.60.30">
    <property type="entry name" value="sav2460 like domains"/>
    <property type="match status" value="1"/>
</dbReference>
<accession>A0A2X4U5W6</accession>
<organism evidence="3 4">
    <name type="scientific">Rhodococcus coprophilus</name>
    <dbReference type="NCBI Taxonomy" id="38310"/>
    <lineage>
        <taxon>Bacteria</taxon>
        <taxon>Bacillati</taxon>
        <taxon>Actinomycetota</taxon>
        <taxon>Actinomycetes</taxon>
        <taxon>Mycobacteriales</taxon>
        <taxon>Nocardiaceae</taxon>
        <taxon>Rhodococcus</taxon>
    </lineage>
</organism>
<name>A0A2X4U5W6_9NOCA</name>
<dbReference type="InterPro" id="IPR003325">
    <property type="entry name" value="TerD"/>
</dbReference>
<sequence length="506" mass="52851">MTHEFSAGQNAPLTGRTLRFAASAQVQLDLCAFVVDDLLQVATSDDVVFYNQPATAGVRVEGDTIVLEPDAVRPGARVLCAVGAESTTSVSTTLCHADGTLLASFHITPVTGTESALLCWEIYRRNGNWKMRALGAGYAGGLAEMFTAHGVVVDEPADAAPAQADAAPPTTGTELPPSCELVWRIFEDASRSAAAYVAAHEYAQHRLDDELSVAVADPAARTGEAAETARAQAHRRCEELVAAAEARHRADSVTLTAELETVDAVLPASLASWDSGAWRGTLVPGDGVRVGELSAPERGALRLPLCVPLPLGRPLWIDGETAVAGAVASSLALRLLSARPGSRLDIIDPSGSLRALGGLARPMLAGPPIHDVAGVAPKLKGLAEAADLTGLALSSGADTRRPEPRVIVLAGLPHGFDSIDLVNIVHLARMSSAQNISIVITGADDDVVDNPAYDLLHDASQHLPASEDGHLADPWTNTDWRFAADTLPGDTEFLHRVVATLEVGGG</sequence>
<dbReference type="PANTHER" id="PTHR32097:SF4">
    <property type="entry name" value="GENERAL STRESS PROTEIN 16U"/>
    <property type="match status" value="1"/>
</dbReference>
<dbReference type="STRING" id="1219011.GCA_001895045_02396"/>
<protein>
    <submittedName>
        <fullName evidence="3">Tellurium resistance protein</fullName>
    </submittedName>
</protein>
<feature type="domain" description="TerD" evidence="2">
    <location>
        <begin position="97"/>
        <end position="148"/>
    </location>
</feature>
<dbReference type="EMBL" id="LS483468">
    <property type="protein sequence ID" value="SQI34583.1"/>
    <property type="molecule type" value="Genomic_DNA"/>
</dbReference>
<dbReference type="PANTHER" id="PTHR32097">
    <property type="entry name" value="CAMP-BINDING PROTEIN 1-RELATED"/>
    <property type="match status" value="1"/>
</dbReference>
<dbReference type="Pfam" id="PF02342">
    <property type="entry name" value="TerD"/>
    <property type="match status" value="1"/>
</dbReference>
<evidence type="ECO:0000313" key="4">
    <source>
        <dbReference type="Proteomes" id="UP000249091"/>
    </source>
</evidence>
<dbReference type="Proteomes" id="UP000249091">
    <property type="component" value="Chromosome 1"/>
</dbReference>
<keyword evidence="4" id="KW-1185">Reference proteome</keyword>
<evidence type="ECO:0000256" key="1">
    <source>
        <dbReference type="ARBA" id="ARBA00008775"/>
    </source>
</evidence>
<evidence type="ECO:0000259" key="2">
    <source>
        <dbReference type="Pfam" id="PF02342"/>
    </source>
</evidence>
<dbReference type="InterPro" id="IPR051324">
    <property type="entry name" value="Stress/Tellurium_Resist"/>
</dbReference>
<comment type="similarity">
    <text evidence="1">Belongs to the CAPAB/TerDEXZ family.</text>
</comment>
<dbReference type="AlphaFoldDB" id="A0A2X4U5W6"/>
<gene>
    <name evidence="3" type="primary">yceD_2</name>
    <name evidence="3" type="ORF">NCTC10994_02817</name>
</gene>
<dbReference type="KEGG" id="rcr:NCTC10994_02817"/>
<reference evidence="3 4" key="1">
    <citation type="submission" date="2018-06" db="EMBL/GenBank/DDBJ databases">
        <authorList>
            <consortium name="Pathogen Informatics"/>
            <person name="Doyle S."/>
        </authorList>
    </citation>
    <scope>NUCLEOTIDE SEQUENCE [LARGE SCALE GENOMIC DNA]</scope>
    <source>
        <strain evidence="3 4">NCTC10994</strain>
    </source>
</reference>